<protein>
    <submittedName>
        <fullName evidence="9">Uncharacterized protein</fullName>
    </submittedName>
</protein>
<evidence type="ECO:0000256" key="4">
    <source>
        <dbReference type="SAM" id="Coils"/>
    </source>
</evidence>
<dbReference type="InParanoid" id="A0A078B1C9"/>
<feature type="region of interest" description="Disordered" evidence="5">
    <location>
        <begin position="1"/>
        <end position="71"/>
    </location>
</feature>
<organism evidence="9 10">
    <name type="scientific">Stylonychia lemnae</name>
    <name type="common">Ciliate</name>
    <dbReference type="NCBI Taxonomy" id="5949"/>
    <lineage>
        <taxon>Eukaryota</taxon>
        <taxon>Sar</taxon>
        <taxon>Alveolata</taxon>
        <taxon>Ciliophora</taxon>
        <taxon>Intramacronucleata</taxon>
        <taxon>Spirotrichea</taxon>
        <taxon>Stichotrichia</taxon>
        <taxon>Sporadotrichida</taxon>
        <taxon>Oxytrichidae</taxon>
        <taxon>Stylonychinae</taxon>
        <taxon>Stylonychia</taxon>
    </lineage>
</organism>
<keyword evidence="3" id="KW-0966">Cell projection</keyword>
<dbReference type="InterPro" id="IPR025254">
    <property type="entry name" value="CCDC113/CCDC96_CC"/>
</dbReference>
<dbReference type="OrthoDB" id="10254794at2759"/>
<dbReference type="GO" id="GO:0036064">
    <property type="term" value="C:ciliary basal body"/>
    <property type="evidence" value="ECO:0007669"/>
    <property type="project" value="TreeGrafter"/>
</dbReference>
<dbReference type="Pfam" id="PF23448">
    <property type="entry name" value="CAP-like_CFAP184"/>
    <property type="match status" value="1"/>
</dbReference>
<feature type="compositionally biased region" description="Basic and acidic residues" evidence="5">
    <location>
        <begin position="340"/>
        <end position="380"/>
    </location>
</feature>
<feature type="coiled-coil region" evidence="4">
    <location>
        <begin position="626"/>
        <end position="745"/>
    </location>
</feature>
<evidence type="ECO:0000313" key="10">
    <source>
        <dbReference type="Proteomes" id="UP000039865"/>
    </source>
</evidence>
<dbReference type="InterPro" id="IPR056294">
    <property type="entry name" value="CAP-like_CFAP184"/>
</dbReference>
<dbReference type="PANTHER" id="PTHR15654:SF1">
    <property type="entry name" value="COILED-COIL DOMAIN-CONTAINING PROTEIN 96"/>
    <property type="match status" value="1"/>
</dbReference>
<feature type="compositionally biased region" description="Low complexity" evidence="5">
    <location>
        <begin position="407"/>
        <end position="418"/>
    </location>
</feature>
<dbReference type="Pfam" id="PF23449">
    <property type="entry name" value="CBM-like_CFAP184"/>
    <property type="match status" value="1"/>
</dbReference>
<feature type="region of interest" description="Disordered" evidence="5">
    <location>
        <begin position="339"/>
        <end position="479"/>
    </location>
</feature>
<dbReference type="Proteomes" id="UP000039865">
    <property type="component" value="Unassembled WGS sequence"/>
</dbReference>
<keyword evidence="2 4" id="KW-0175">Coiled coil</keyword>
<dbReference type="Pfam" id="PF13870">
    <property type="entry name" value="CCDC113_CCDC96_CC"/>
    <property type="match status" value="1"/>
</dbReference>
<feature type="compositionally biased region" description="Polar residues" evidence="5">
    <location>
        <begin position="422"/>
        <end position="432"/>
    </location>
</feature>
<evidence type="ECO:0000313" key="9">
    <source>
        <dbReference type="EMBL" id="CDW86988.1"/>
    </source>
</evidence>
<keyword evidence="10" id="KW-1185">Reference proteome</keyword>
<gene>
    <name evidence="9" type="primary">Contig10505.g11209</name>
    <name evidence="9" type="ORF">STYLEM_16090</name>
</gene>
<accession>A0A078B1C9</accession>
<dbReference type="OMA" id="KLYMEMH"/>
<sequence>MDDYSEGQMMEDGDSDMDQYGQHEGYMDEDGNMHYADGDMMGSEDGMDHGDSYGHEGSPGYGQHNEGSVNFDDNPAFANMPPLDRMRKIRRDIVRTINDYREAQQTPGIYLDILSNKAAAEYAEYLLENEEDPNVVQDILNKHLIVGSVVVCVGYSYLEEDDVDDRVLHHEFMDAHGLLCELGEELDKLLDPKITHAGIGFSWNKQQVKVVEFLSVKPLMINQLTESEDGGIDVRGMMLSSEVGLYAARVVAIKNLKKDIKVVGPANIQFDKNTRTFIINIEGPVENVFYSDDPKVLEIYIRKAQIDKIQYSVQTQERVNVAHLELALRLPMEYIPDPRTVIEDAQDKEKEERDAAERRKREQEERMVKEAQKLVRQEEKKKKREQQAAARDAGEDVESIASSTLLSEKSGSKKSQAKQQERSAQSPNAQSEKMTHSERQSIGKHQSQGESNSDDDDGDNMDDDQKEESLDEIADLPSQNEMKRELIIAIEEELREQEALKKQNEELQRQIIIMEPSYEQYDKQPDVSMNEHKYLNTLANVHQVRFNLKETQDRYNKMASELQAKLNEKQAKCHEIEQQFKELKRSVAQNAVFSRTGKKISKKVLDEWEEMDALKDQEVHQYRLQNIALRNRLANKEKILKKKEQLADGLHLIDFEQLKIENQTLNEKIEERNEELHKLRKKITTTVVILSHTREKLQYVQEQNRQQNENLKDLNEILNNEKTELSRLKKNRETLWKENQKLKQKTGIVNKKSLKTDYDKRDDEIRDQSDRIKELQEYHTRLTKIIERANIIQQSRMTN</sequence>
<feature type="coiled-coil region" evidence="4">
    <location>
        <begin position="480"/>
        <end position="510"/>
    </location>
</feature>
<feature type="compositionally biased region" description="Acidic residues" evidence="5">
    <location>
        <begin position="1"/>
        <end position="17"/>
    </location>
</feature>
<proteinExistence type="predicted"/>
<evidence type="ECO:0000259" key="7">
    <source>
        <dbReference type="Pfam" id="PF23448"/>
    </source>
</evidence>
<feature type="domain" description="CFAP184 CBM-like" evidence="8">
    <location>
        <begin position="221"/>
        <end position="331"/>
    </location>
</feature>
<dbReference type="PANTHER" id="PTHR15654">
    <property type="entry name" value="COILED-COIL DOMAIN-CONTAINING PROTEIN 113-RELATED"/>
    <property type="match status" value="1"/>
</dbReference>
<dbReference type="GO" id="GO:0005930">
    <property type="term" value="C:axoneme"/>
    <property type="evidence" value="ECO:0007669"/>
    <property type="project" value="TreeGrafter"/>
</dbReference>
<evidence type="ECO:0000256" key="2">
    <source>
        <dbReference type="ARBA" id="ARBA00023054"/>
    </source>
</evidence>
<dbReference type="AlphaFoldDB" id="A0A078B1C9"/>
<reference evidence="9 10" key="1">
    <citation type="submission" date="2014-06" db="EMBL/GenBank/DDBJ databases">
        <authorList>
            <person name="Swart Estienne"/>
        </authorList>
    </citation>
    <scope>NUCLEOTIDE SEQUENCE [LARGE SCALE GENOMIC DNA]</scope>
    <source>
        <strain evidence="9 10">130c</strain>
    </source>
</reference>
<dbReference type="InterPro" id="IPR051885">
    <property type="entry name" value="CC_CF"/>
</dbReference>
<evidence type="ECO:0000259" key="8">
    <source>
        <dbReference type="Pfam" id="PF23449"/>
    </source>
</evidence>
<evidence type="ECO:0000259" key="6">
    <source>
        <dbReference type="Pfam" id="PF13870"/>
    </source>
</evidence>
<evidence type="ECO:0000256" key="1">
    <source>
        <dbReference type="ARBA" id="ARBA00004138"/>
    </source>
</evidence>
<feature type="domain" description="CCDC113/CCDC96 coiled-coil" evidence="6">
    <location>
        <begin position="615"/>
        <end position="786"/>
    </location>
</feature>
<dbReference type="InterPro" id="IPR056295">
    <property type="entry name" value="CBM-like_CFAP184"/>
</dbReference>
<feature type="coiled-coil region" evidence="4">
    <location>
        <begin position="548"/>
        <end position="586"/>
    </location>
</feature>
<feature type="domain" description="CFAP184 CAP-like" evidence="7">
    <location>
        <begin position="84"/>
        <end position="211"/>
    </location>
</feature>
<dbReference type="EMBL" id="CCKQ01015189">
    <property type="protein sequence ID" value="CDW86988.1"/>
    <property type="molecule type" value="Genomic_DNA"/>
</dbReference>
<name>A0A078B1C9_STYLE</name>
<comment type="subcellular location">
    <subcellularLocation>
        <location evidence="1">Cell projection</location>
        <location evidence="1">Cilium</location>
    </subcellularLocation>
</comment>
<evidence type="ECO:0000256" key="3">
    <source>
        <dbReference type="ARBA" id="ARBA00023273"/>
    </source>
</evidence>
<evidence type="ECO:0000256" key="5">
    <source>
        <dbReference type="SAM" id="MobiDB-lite"/>
    </source>
</evidence>
<feature type="compositionally biased region" description="Acidic residues" evidence="5">
    <location>
        <begin position="452"/>
        <end position="474"/>
    </location>
</feature>
<dbReference type="GO" id="GO:0060271">
    <property type="term" value="P:cilium assembly"/>
    <property type="evidence" value="ECO:0007669"/>
    <property type="project" value="TreeGrafter"/>
</dbReference>